<dbReference type="PATRIC" id="fig|29488.15.peg.3003"/>
<comment type="caution">
    <text evidence="1">The sequence shown here is derived from an EMBL/GenBank/DDBJ whole genome shotgun (WGS) entry which is preliminary data.</text>
</comment>
<dbReference type="AlphaFoldDB" id="A0A1B8YGK5"/>
<evidence type="ECO:0000313" key="1">
    <source>
        <dbReference type="EMBL" id="OCA54284.1"/>
    </source>
</evidence>
<proteinExistence type="predicted"/>
<dbReference type="InterPro" id="IPR045538">
    <property type="entry name" value="CIS_TMP"/>
</dbReference>
<sequence length="624" mass="71967">MLNRIIITIESNHKEVAESILHGSLINQHKISNLLNSFFNKDIINKNLHLERLILNLGEINFHEFNSLLPIRLNAALKQALSQYQLSNNNKLHQKKPTLQKINNKPKISSNNYLINSKEFICYLYRKDTSLSPIEEIKYTKLPDTNINLLINQLTQIDNKWVLLLVKSCLSEHSLLRLLAIGQSTLLNAISLRLSEKANISLYQEELVSPGQLILNALEYMKRHNIEEIPKPDAKIISRITAELNNGTLNSSSIINLFRQIKTQKPLLNEWLEPLWQIEAISQLCKKHLSVQEYKNLVNRFNHKNQLLSKQPLQQTVSVDSMFTEILHTLATGHKQILPQLNQHQLSLIATAIQQGDVKTQNILRLFQHPELYHSAGTAWLAQLWQLAPVSQRCKKQLSTDEYQYLSQRFVPNHTLITKDQQTLSTLDNLCVTGNNHNQFRTSNRPCSEAVLLPEHPLTRQVSNAGILVLWPILPALFNQLGLFEEQKFIDRQAQFSAVDCLDYLIWGTKEEQSERKVLNNVLCGLIADEITESVPLEPEKQLIATQWLDEAINQLPAWKKLSRNDARQLFLQRPGELLINELEIKITVQHQPFDVLLADWPWPLNIARLPWMNRSLLVDWKNI</sequence>
<evidence type="ECO:0000313" key="2">
    <source>
        <dbReference type="Proteomes" id="UP000092665"/>
    </source>
</evidence>
<dbReference type="EMBL" id="LOIC01000072">
    <property type="protein sequence ID" value="OCA54284.1"/>
    <property type="molecule type" value="Genomic_DNA"/>
</dbReference>
<reference evidence="2" key="1">
    <citation type="submission" date="2015-11" db="EMBL/GenBank/DDBJ databases">
        <authorList>
            <person name="Tobias N.J."/>
            <person name="Mishra B."/>
            <person name="Gupta D.K."/>
            <person name="Thines M."/>
            <person name="Stinear T.P."/>
            <person name="Bode H.B."/>
        </authorList>
    </citation>
    <scope>NUCLEOTIDE SEQUENCE [LARGE SCALE GENOMIC DNA]</scope>
    <source>
        <strain evidence="2">PB45.5</strain>
    </source>
</reference>
<accession>A0A1B8YGK5</accession>
<organism evidence="1 2">
    <name type="scientific">Photorhabdus namnaonensis</name>
    <dbReference type="NCBI Taxonomy" id="1851568"/>
    <lineage>
        <taxon>Bacteria</taxon>
        <taxon>Pseudomonadati</taxon>
        <taxon>Pseudomonadota</taxon>
        <taxon>Gammaproteobacteria</taxon>
        <taxon>Enterobacterales</taxon>
        <taxon>Morganellaceae</taxon>
        <taxon>Photorhabdus</taxon>
    </lineage>
</organism>
<name>A0A1B8YGK5_9GAMM</name>
<dbReference type="Proteomes" id="UP000092665">
    <property type="component" value="Unassembled WGS sequence"/>
</dbReference>
<dbReference type="RefSeq" id="WP_065390791.1">
    <property type="nucleotide sequence ID" value="NZ_CAWMQN010000072.1"/>
</dbReference>
<dbReference type="Pfam" id="PF19268">
    <property type="entry name" value="CIS_TMP"/>
    <property type="match status" value="1"/>
</dbReference>
<gene>
    <name evidence="1" type="ORF">Phpb_02728</name>
</gene>
<protein>
    <submittedName>
        <fullName evidence="1">Uncharacterized protein</fullName>
    </submittedName>
</protein>
<keyword evidence="2" id="KW-1185">Reference proteome</keyword>